<keyword evidence="4" id="KW-0378">Hydrolase</keyword>
<accession>A0A2G8JSZ9</accession>
<dbReference type="InterPro" id="IPR043504">
    <property type="entry name" value="Peptidase_S1_PA_chymotrypsin"/>
</dbReference>
<dbReference type="InterPro" id="IPR050966">
    <property type="entry name" value="Glutamyl_endopeptidase"/>
</dbReference>
<dbReference type="GO" id="GO:0004252">
    <property type="term" value="F:serine-type endopeptidase activity"/>
    <property type="evidence" value="ECO:0007669"/>
    <property type="project" value="InterPro"/>
</dbReference>
<organism evidence="4 5">
    <name type="scientific">Stichopus japonicus</name>
    <name type="common">Sea cucumber</name>
    <dbReference type="NCBI Taxonomy" id="307972"/>
    <lineage>
        <taxon>Eukaryota</taxon>
        <taxon>Metazoa</taxon>
        <taxon>Echinodermata</taxon>
        <taxon>Eleutherozoa</taxon>
        <taxon>Echinozoa</taxon>
        <taxon>Holothuroidea</taxon>
        <taxon>Aspidochirotacea</taxon>
        <taxon>Aspidochirotida</taxon>
        <taxon>Stichopodidae</taxon>
        <taxon>Apostichopus</taxon>
    </lineage>
</organism>
<comment type="caution">
    <text evidence="4">The sequence shown here is derived from an EMBL/GenBank/DDBJ whole genome shotgun (WGS) entry which is preliminary data.</text>
</comment>
<evidence type="ECO:0000256" key="2">
    <source>
        <dbReference type="SAM" id="SignalP"/>
    </source>
</evidence>
<dbReference type="Proteomes" id="UP000230750">
    <property type="component" value="Unassembled WGS sequence"/>
</dbReference>
<feature type="signal peptide" evidence="2">
    <location>
        <begin position="1"/>
        <end position="23"/>
    </location>
</feature>
<sequence length="376" mass="43427">MAVLRLYIVLMLLMALFLLKSSGDDRKIEEDPFTEEAKLKQQHYQEAQSQIRPKSQKALERISKHLSYTVYSNEIQSGFKSFILDPSEASIALAWKKKTKGRKKQQRRQRTARALYRHDTRSIILSPTQKRTFPFNTVAQVHPGCSGTVIGHRYILTAAECIHDGSDLLNTVDKLRVGLYDQDVAYDPREGDKPWTRAITWHTVSKVFVPNGWRWRLDSNRYNYAVLRVSNAHFNSCMGLEGNADLEESRPNRIHFSSFERLNRQGEPRLMYRYCHMEQSSTMYIYERCDATAEARGAGMYFRFWKGPEKNWDRKIIAVKSNKQQRINVTGVEELTAVGKDLRITPLVFAQICFWVSDDPESCGKGLISNPCLTSK</sequence>
<keyword evidence="4" id="KW-0645">Protease</keyword>
<keyword evidence="5" id="KW-1185">Reference proteome</keyword>
<keyword evidence="1 2" id="KW-0732">Signal</keyword>
<protein>
    <submittedName>
        <fullName evidence="4">Putative serine protease 23-like</fullName>
    </submittedName>
</protein>
<dbReference type="OrthoDB" id="10037376at2759"/>
<feature type="domain" description="Peptidase S1" evidence="3">
    <location>
        <begin position="127"/>
        <end position="170"/>
    </location>
</feature>
<evidence type="ECO:0000259" key="3">
    <source>
        <dbReference type="Pfam" id="PF00089"/>
    </source>
</evidence>
<evidence type="ECO:0000313" key="5">
    <source>
        <dbReference type="Proteomes" id="UP000230750"/>
    </source>
</evidence>
<dbReference type="InterPro" id="IPR001254">
    <property type="entry name" value="Trypsin_dom"/>
</dbReference>
<dbReference type="EMBL" id="MRZV01001302">
    <property type="protein sequence ID" value="PIK38907.1"/>
    <property type="molecule type" value="Genomic_DNA"/>
</dbReference>
<dbReference type="Gene3D" id="2.40.10.10">
    <property type="entry name" value="Trypsin-like serine proteases"/>
    <property type="match status" value="1"/>
</dbReference>
<name>A0A2G8JSZ9_STIJA</name>
<gene>
    <name evidence="4" type="ORF">BSL78_24253</name>
</gene>
<dbReference type="AlphaFoldDB" id="A0A2G8JSZ9"/>
<feature type="chain" id="PRO_5013735250" evidence="2">
    <location>
        <begin position="24"/>
        <end position="376"/>
    </location>
</feature>
<proteinExistence type="predicted"/>
<dbReference type="PANTHER" id="PTHR15462:SF8">
    <property type="entry name" value="SERINE PROTEASE"/>
    <property type="match status" value="1"/>
</dbReference>
<dbReference type="PANTHER" id="PTHR15462">
    <property type="entry name" value="SERINE PROTEASE"/>
    <property type="match status" value="1"/>
</dbReference>
<dbReference type="InterPro" id="IPR009003">
    <property type="entry name" value="Peptidase_S1_PA"/>
</dbReference>
<evidence type="ECO:0000313" key="4">
    <source>
        <dbReference type="EMBL" id="PIK38907.1"/>
    </source>
</evidence>
<dbReference type="SUPFAM" id="SSF50494">
    <property type="entry name" value="Trypsin-like serine proteases"/>
    <property type="match status" value="1"/>
</dbReference>
<reference evidence="4 5" key="1">
    <citation type="journal article" date="2017" name="PLoS Biol.">
        <title>The sea cucumber genome provides insights into morphological evolution and visceral regeneration.</title>
        <authorList>
            <person name="Zhang X."/>
            <person name="Sun L."/>
            <person name="Yuan J."/>
            <person name="Sun Y."/>
            <person name="Gao Y."/>
            <person name="Zhang L."/>
            <person name="Li S."/>
            <person name="Dai H."/>
            <person name="Hamel J.F."/>
            <person name="Liu C."/>
            <person name="Yu Y."/>
            <person name="Liu S."/>
            <person name="Lin W."/>
            <person name="Guo K."/>
            <person name="Jin S."/>
            <person name="Xu P."/>
            <person name="Storey K.B."/>
            <person name="Huan P."/>
            <person name="Zhang T."/>
            <person name="Zhou Y."/>
            <person name="Zhang J."/>
            <person name="Lin C."/>
            <person name="Li X."/>
            <person name="Xing L."/>
            <person name="Huo D."/>
            <person name="Sun M."/>
            <person name="Wang L."/>
            <person name="Mercier A."/>
            <person name="Li F."/>
            <person name="Yang H."/>
            <person name="Xiang J."/>
        </authorList>
    </citation>
    <scope>NUCLEOTIDE SEQUENCE [LARGE SCALE GENOMIC DNA]</scope>
    <source>
        <strain evidence="4">Shaxun</strain>
        <tissue evidence="4">Muscle</tissue>
    </source>
</reference>
<dbReference type="Pfam" id="PF00089">
    <property type="entry name" value="Trypsin"/>
    <property type="match status" value="1"/>
</dbReference>
<evidence type="ECO:0000256" key="1">
    <source>
        <dbReference type="ARBA" id="ARBA00022729"/>
    </source>
</evidence>
<dbReference type="GO" id="GO:0006508">
    <property type="term" value="P:proteolysis"/>
    <property type="evidence" value="ECO:0007669"/>
    <property type="project" value="UniProtKB-KW"/>
</dbReference>
<dbReference type="STRING" id="307972.A0A2G8JSZ9"/>